<feature type="compositionally biased region" description="Low complexity" evidence="3">
    <location>
        <begin position="1"/>
        <end position="14"/>
    </location>
</feature>
<evidence type="ECO:0000256" key="3">
    <source>
        <dbReference type="SAM" id="MobiDB-lite"/>
    </source>
</evidence>
<keyword evidence="2" id="KW-0539">Nucleus</keyword>
<dbReference type="AlphaFoldDB" id="A0AAN6GV30"/>
<evidence type="ECO:0000259" key="4">
    <source>
        <dbReference type="PROSITE" id="PS50118"/>
    </source>
</evidence>
<dbReference type="GO" id="GO:0005634">
    <property type="term" value="C:nucleus"/>
    <property type="evidence" value="ECO:0007669"/>
    <property type="project" value="UniProtKB-UniRule"/>
</dbReference>
<dbReference type="Pfam" id="PF00505">
    <property type="entry name" value="HMG_box"/>
    <property type="match status" value="1"/>
</dbReference>
<dbReference type="InterPro" id="IPR050342">
    <property type="entry name" value="HMGB"/>
</dbReference>
<dbReference type="Gene3D" id="1.10.30.10">
    <property type="entry name" value="High mobility group box domain"/>
    <property type="match status" value="1"/>
</dbReference>
<keyword evidence="6" id="KW-1185">Reference proteome</keyword>
<evidence type="ECO:0000256" key="2">
    <source>
        <dbReference type="PROSITE-ProRule" id="PRU00267"/>
    </source>
</evidence>
<protein>
    <submittedName>
        <fullName evidence="5">Non-histone chromosomal protein 6</fullName>
    </submittedName>
</protein>
<dbReference type="PROSITE" id="PS50118">
    <property type="entry name" value="HMG_BOX_2"/>
    <property type="match status" value="1"/>
</dbReference>
<evidence type="ECO:0000313" key="6">
    <source>
        <dbReference type="Proteomes" id="UP001176517"/>
    </source>
</evidence>
<feature type="domain" description="HMG box" evidence="4">
    <location>
        <begin position="30"/>
        <end position="98"/>
    </location>
</feature>
<dbReference type="GO" id="GO:0003677">
    <property type="term" value="F:DNA binding"/>
    <property type="evidence" value="ECO:0007669"/>
    <property type="project" value="UniProtKB-UniRule"/>
</dbReference>
<accession>A0AAN6GV30</accession>
<feature type="DNA-binding region" description="HMG box" evidence="2">
    <location>
        <begin position="30"/>
        <end position="98"/>
    </location>
</feature>
<dbReference type="PANTHER" id="PTHR48112">
    <property type="entry name" value="HIGH MOBILITY GROUP PROTEIN DSP1"/>
    <property type="match status" value="1"/>
</dbReference>
<dbReference type="SMART" id="SM00398">
    <property type="entry name" value="HMG"/>
    <property type="match status" value="1"/>
</dbReference>
<dbReference type="Proteomes" id="UP001176517">
    <property type="component" value="Unassembled WGS sequence"/>
</dbReference>
<sequence length="110" mass="12292">MAKVKSSASAAASSSKDEKKKRVRKDKSAPKKAKSAYIIFCSEYRDRVKDENPTAGFGDVGRILGAKWKAMSDKDKAPYLKAQEKDKLRAQKEDELYKAGKYVAPEDDDE</sequence>
<reference evidence="5" key="1">
    <citation type="journal article" date="2023" name="PhytoFront">
        <title>Draft Genome Resources of Seven Strains of Tilletia horrida, Causal Agent of Kernel Smut of Rice.</title>
        <authorList>
            <person name="Khanal S."/>
            <person name="Antony Babu S."/>
            <person name="Zhou X.G."/>
        </authorList>
    </citation>
    <scope>NUCLEOTIDE SEQUENCE</scope>
    <source>
        <strain evidence="5">TX6</strain>
    </source>
</reference>
<evidence type="ECO:0000313" key="5">
    <source>
        <dbReference type="EMBL" id="KAK0555886.1"/>
    </source>
</evidence>
<proteinExistence type="predicted"/>
<keyword evidence="1 2" id="KW-0238">DNA-binding</keyword>
<feature type="compositionally biased region" description="Basic residues" evidence="3">
    <location>
        <begin position="21"/>
        <end position="33"/>
    </location>
</feature>
<organism evidence="5 6">
    <name type="scientific">Tilletia horrida</name>
    <dbReference type="NCBI Taxonomy" id="155126"/>
    <lineage>
        <taxon>Eukaryota</taxon>
        <taxon>Fungi</taxon>
        <taxon>Dikarya</taxon>
        <taxon>Basidiomycota</taxon>
        <taxon>Ustilaginomycotina</taxon>
        <taxon>Exobasidiomycetes</taxon>
        <taxon>Tilletiales</taxon>
        <taxon>Tilletiaceae</taxon>
        <taxon>Tilletia</taxon>
    </lineage>
</organism>
<evidence type="ECO:0000256" key="1">
    <source>
        <dbReference type="ARBA" id="ARBA00023125"/>
    </source>
</evidence>
<name>A0AAN6GV30_9BASI</name>
<dbReference type="InterPro" id="IPR009071">
    <property type="entry name" value="HMG_box_dom"/>
</dbReference>
<gene>
    <name evidence="5" type="primary">NHP6</name>
    <name evidence="5" type="ORF">OC846_001552</name>
</gene>
<comment type="caution">
    <text evidence="5">The sequence shown here is derived from an EMBL/GenBank/DDBJ whole genome shotgun (WGS) entry which is preliminary data.</text>
</comment>
<feature type="region of interest" description="Disordered" evidence="3">
    <location>
        <begin position="1"/>
        <end position="33"/>
    </location>
</feature>
<dbReference type="SUPFAM" id="SSF47095">
    <property type="entry name" value="HMG-box"/>
    <property type="match status" value="1"/>
</dbReference>
<dbReference type="InterPro" id="IPR036910">
    <property type="entry name" value="HMG_box_dom_sf"/>
</dbReference>
<dbReference type="EMBL" id="JAPDMZ010000023">
    <property type="protein sequence ID" value="KAK0555886.1"/>
    <property type="molecule type" value="Genomic_DNA"/>
</dbReference>